<accession>A0A177C502</accession>
<dbReference type="InParanoid" id="A0A177C502"/>
<evidence type="ECO:0000313" key="3">
    <source>
        <dbReference type="Proteomes" id="UP000077069"/>
    </source>
</evidence>
<proteinExistence type="predicted"/>
<dbReference type="GeneID" id="28766669"/>
<dbReference type="OrthoDB" id="10316578at2759"/>
<evidence type="ECO:0000313" key="2">
    <source>
        <dbReference type="EMBL" id="OAG02241.1"/>
    </source>
</evidence>
<protein>
    <submittedName>
        <fullName evidence="2">Uncharacterized protein</fullName>
    </submittedName>
</protein>
<keyword evidence="3" id="KW-1185">Reference proteome</keyword>
<sequence length="122" mass="13906">MAYLPTVTVTDFAMPRRRARFNIGLEDDTVPSVHTLRHLVSTGIEQIRDLKTVLMTIWEQAEEIERALDQANDALKTMDARETASHERESARQERRTETNGVLHFPALRSPRGTEMGFPGLM</sequence>
<dbReference type="EMBL" id="KV441556">
    <property type="protein sequence ID" value="OAG02241.1"/>
    <property type="molecule type" value="Genomic_DNA"/>
</dbReference>
<evidence type="ECO:0000256" key="1">
    <source>
        <dbReference type="SAM" id="MobiDB-lite"/>
    </source>
</evidence>
<reference evidence="2 3" key="1">
    <citation type="submission" date="2016-05" db="EMBL/GenBank/DDBJ databases">
        <title>Comparative analysis of secretome profiles of manganese(II)-oxidizing ascomycete fungi.</title>
        <authorList>
            <consortium name="DOE Joint Genome Institute"/>
            <person name="Zeiner C.A."/>
            <person name="Purvine S.O."/>
            <person name="Zink E.M."/>
            <person name="Wu S."/>
            <person name="Pasa-Tolic L."/>
            <person name="Chaput D.L."/>
            <person name="Haridas S."/>
            <person name="Grigoriev I.V."/>
            <person name="Santelli C.M."/>
            <person name="Hansel C.M."/>
        </authorList>
    </citation>
    <scope>NUCLEOTIDE SEQUENCE [LARGE SCALE GENOMIC DNA]</scope>
    <source>
        <strain evidence="2 3">AP3s5-JAC2a</strain>
    </source>
</reference>
<dbReference type="Proteomes" id="UP000077069">
    <property type="component" value="Unassembled WGS sequence"/>
</dbReference>
<organism evidence="2 3">
    <name type="scientific">Paraphaeosphaeria sporulosa</name>
    <dbReference type="NCBI Taxonomy" id="1460663"/>
    <lineage>
        <taxon>Eukaryota</taxon>
        <taxon>Fungi</taxon>
        <taxon>Dikarya</taxon>
        <taxon>Ascomycota</taxon>
        <taxon>Pezizomycotina</taxon>
        <taxon>Dothideomycetes</taxon>
        <taxon>Pleosporomycetidae</taxon>
        <taxon>Pleosporales</taxon>
        <taxon>Massarineae</taxon>
        <taxon>Didymosphaeriaceae</taxon>
        <taxon>Paraphaeosphaeria</taxon>
    </lineage>
</organism>
<dbReference type="RefSeq" id="XP_018032606.1">
    <property type="nucleotide sequence ID" value="XM_018183183.1"/>
</dbReference>
<feature type="compositionally biased region" description="Basic and acidic residues" evidence="1">
    <location>
        <begin position="78"/>
        <end position="98"/>
    </location>
</feature>
<gene>
    <name evidence="2" type="ORF">CC84DRAFT_1220590</name>
</gene>
<name>A0A177C502_9PLEO</name>
<dbReference type="AlphaFoldDB" id="A0A177C502"/>
<feature type="region of interest" description="Disordered" evidence="1">
    <location>
        <begin position="78"/>
        <end position="101"/>
    </location>
</feature>